<dbReference type="SUPFAM" id="SSF52540">
    <property type="entry name" value="P-loop containing nucleoside triphosphate hydrolases"/>
    <property type="match status" value="1"/>
</dbReference>
<dbReference type="PROSITE" id="PS50112">
    <property type="entry name" value="PAS"/>
    <property type="match status" value="1"/>
</dbReference>
<dbReference type="PROSITE" id="PS00688">
    <property type="entry name" value="SIGMA54_INTERACT_3"/>
    <property type="match status" value="1"/>
</dbReference>
<dbReference type="SMART" id="SM00091">
    <property type="entry name" value="PAS"/>
    <property type="match status" value="2"/>
</dbReference>
<dbReference type="InterPro" id="IPR025662">
    <property type="entry name" value="Sigma_54_int_dom_ATP-bd_1"/>
</dbReference>
<proteinExistence type="predicted"/>
<dbReference type="PROSITE" id="PS50113">
    <property type="entry name" value="PAC"/>
    <property type="match status" value="1"/>
</dbReference>
<dbReference type="NCBIfam" id="TIGR00229">
    <property type="entry name" value="sensory_box"/>
    <property type="match status" value="1"/>
</dbReference>
<keyword evidence="2" id="KW-0067">ATP-binding</keyword>
<feature type="domain" description="PAS" evidence="7">
    <location>
        <begin position="119"/>
        <end position="170"/>
    </location>
</feature>
<dbReference type="SUPFAM" id="SSF55785">
    <property type="entry name" value="PYP-like sensor domain (PAS domain)"/>
    <property type="match status" value="2"/>
</dbReference>
<dbReference type="InterPro" id="IPR027417">
    <property type="entry name" value="P-loop_NTPase"/>
</dbReference>
<sequence length="581" mass="67041">MEIDNRVMQYVLNHSINGILIFNNNFNIAFSNKAAQKIFEYNEMLTGKCLSEFIPQDNLNKIRQNNTERFYKIKLKTKVIAFDVIPIFEKNIIEGYAAVFQDVSKYESIVEEMDKFKELNRRLEAIIDSSYDGIYVTDGEANTILLNKAYEHITGIRGKDILGKNMMELVKQGYFSQSGSLLAIEKDRQVTLRQRLVSGKEILITSTPVYNTNKKREFIVTNVRDISDLVKLQEKLSETKALNEKYKSELENIKEQTIEIPELIVKDKNTIQTVRTALKVARVDTTVLLMGETGVGKGQFAKLIHKNSTRLHNRLVEINCGAIPRNLIESELFGYDRGAFTGALQKGKMGVFELANNSTLFLDEISELDIDMQVKLLKVLEEKIVKRIGGEESIPINVRIIAACNQDLKKMVEKGLFREDLYYRLNIIPVVIPPLRERREDIIPLCLSFLDEFNSKYRMNKYITVSVLDSFMEYSWPGNVRELRNLIERLVIMSQNDKIDKSLLPQYILGKNHTEKEMEKEIKEEIQENSIDEYVGMNLKDATIRFQQKLINQTIDRLGSQRKAAKYLEVDPSTVSRKLNE</sequence>
<dbReference type="Gene3D" id="3.40.50.300">
    <property type="entry name" value="P-loop containing nucleotide triphosphate hydrolases"/>
    <property type="match status" value="1"/>
</dbReference>
<keyword evidence="4" id="KW-0804">Transcription</keyword>
<dbReference type="AlphaFoldDB" id="A0A239CZW8"/>
<dbReference type="CDD" id="cd00130">
    <property type="entry name" value="PAS"/>
    <property type="match status" value="1"/>
</dbReference>
<dbReference type="SMART" id="SM00382">
    <property type="entry name" value="AAA"/>
    <property type="match status" value="1"/>
</dbReference>
<evidence type="ECO:0000313" key="10">
    <source>
        <dbReference type="Proteomes" id="UP000198304"/>
    </source>
</evidence>
<keyword evidence="1" id="KW-0547">Nucleotide-binding</keyword>
<evidence type="ECO:0000256" key="2">
    <source>
        <dbReference type="ARBA" id="ARBA00022840"/>
    </source>
</evidence>
<keyword evidence="10" id="KW-1185">Reference proteome</keyword>
<dbReference type="RefSeq" id="WP_089282477.1">
    <property type="nucleotide sequence ID" value="NZ_FZOJ01000006.1"/>
</dbReference>
<feature type="coiled-coil region" evidence="5">
    <location>
        <begin position="229"/>
        <end position="256"/>
    </location>
</feature>
<dbReference type="InterPro" id="IPR003593">
    <property type="entry name" value="AAA+_ATPase"/>
</dbReference>
<dbReference type="Gene3D" id="1.10.8.60">
    <property type="match status" value="1"/>
</dbReference>
<dbReference type="EMBL" id="FZOJ01000006">
    <property type="protein sequence ID" value="SNS25499.1"/>
    <property type="molecule type" value="Genomic_DNA"/>
</dbReference>
<evidence type="ECO:0000256" key="4">
    <source>
        <dbReference type="ARBA" id="ARBA00023163"/>
    </source>
</evidence>
<dbReference type="CDD" id="cd00009">
    <property type="entry name" value="AAA"/>
    <property type="match status" value="1"/>
</dbReference>
<dbReference type="Proteomes" id="UP000198304">
    <property type="component" value="Unassembled WGS sequence"/>
</dbReference>
<dbReference type="FunFam" id="3.40.50.300:FF:000006">
    <property type="entry name" value="DNA-binding transcriptional regulator NtrC"/>
    <property type="match status" value="1"/>
</dbReference>
<evidence type="ECO:0000256" key="1">
    <source>
        <dbReference type="ARBA" id="ARBA00022741"/>
    </source>
</evidence>
<evidence type="ECO:0000259" key="6">
    <source>
        <dbReference type="PROSITE" id="PS50045"/>
    </source>
</evidence>
<protein>
    <submittedName>
        <fullName evidence="9">PAS domain S-box-containing protein</fullName>
    </submittedName>
</protein>
<feature type="domain" description="PAC" evidence="8">
    <location>
        <begin position="186"/>
        <end position="238"/>
    </location>
</feature>
<evidence type="ECO:0000256" key="3">
    <source>
        <dbReference type="ARBA" id="ARBA00023015"/>
    </source>
</evidence>
<dbReference type="InterPro" id="IPR025944">
    <property type="entry name" value="Sigma_54_int_dom_CS"/>
</dbReference>
<keyword evidence="5" id="KW-0175">Coiled coil</keyword>
<dbReference type="Pfam" id="PF00158">
    <property type="entry name" value="Sigma54_activat"/>
    <property type="match status" value="1"/>
</dbReference>
<dbReference type="InterPro" id="IPR002078">
    <property type="entry name" value="Sigma_54_int"/>
</dbReference>
<dbReference type="GO" id="GO:0005524">
    <property type="term" value="F:ATP binding"/>
    <property type="evidence" value="ECO:0007669"/>
    <property type="project" value="UniProtKB-KW"/>
</dbReference>
<dbReference type="InterPro" id="IPR035965">
    <property type="entry name" value="PAS-like_dom_sf"/>
</dbReference>
<evidence type="ECO:0000259" key="7">
    <source>
        <dbReference type="PROSITE" id="PS50112"/>
    </source>
</evidence>
<dbReference type="Gene3D" id="1.10.10.60">
    <property type="entry name" value="Homeodomain-like"/>
    <property type="match status" value="1"/>
</dbReference>
<evidence type="ECO:0000313" key="9">
    <source>
        <dbReference type="EMBL" id="SNS25499.1"/>
    </source>
</evidence>
<accession>A0A239CZW8</accession>
<gene>
    <name evidence="9" type="ORF">SAMN05446037_1006246</name>
</gene>
<dbReference type="Pfam" id="PF00989">
    <property type="entry name" value="PAS"/>
    <property type="match status" value="1"/>
</dbReference>
<dbReference type="PROSITE" id="PS50045">
    <property type="entry name" value="SIGMA54_INTERACT_4"/>
    <property type="match status" value="1"/>
</dbReference>
<dbReference type="InterPro" id="IPR000700">
    <property type="entry name" value="PAS-assoc_C"/>
</dbReference>
<dbReference type="GO" id="GO:0006355">
    <property type="term" value="P:regulation of DNA-templated transcription"/>
    <property type="evidence" value="ECO:0007669"/>
    <property type="project" value="InterPro"/>
</dbReference>
<dbReference type="OrthoDB" id="9803970at2"/>
<organism evidence="9 10">
    <name type="scientific">Anaerovirgula multivorans</name>
    <dbReference type="NCBI Taxonomy" id="312168"/>
    <lineage>
        <taxon>Bacteria</taxon>
        <taxon>Bacillati</taxon>
        <taxon>Bacillota</taxon>
        <taxon>Clostridia</taxon>
        <taxon>Peptostreptococcales</taxon>
        <taxon>Natronincolaceae</taxon>
        <taxon>Anaerovirgula</taxon>
    </lineage>
</organism>
<keyword evidence="3" id="KW-0805">Transcription regulation</keyword>
<dbReference type="InterPro" id="IPR013767">
    <property type="entry name" value="PAS_fold"/>
</dbReference>
<dbReference type="Gene3D" id="3.30.450.20">
    <property type="entry name" value="PAS domain"/>
    <property type="match status" value="2"/>
</dbReference>
<dbReference type="Pfam" id="PF25601">
    <property type="entry name" value="AAA_lid_14"/>
    <property type="match status" value="1"/>
</dbReference>
<dbReference type="PROSITE" id="PS00675">
    <property type="entry name" value="SIGMA54_INTERACT_1"/>
    <property type="match status" value="1"/>
</dbReference>
<dbReference type="PANTHER" id="PTHR32071">
    <property type="entry name" value="TRANSCRIPTIONAL REGULATORY PROTEIN"/>
    <property type="match status" value="1"/>
</dbReference>
<dbReference type="PANTHER" id="PTHR32071:SF57">
    <property type="entry name" value="C4-DICARBOXYLATE TRANSPORT TRANSCRIPTIONAL REGULATORY PROTEIN DCTD"/>
    <property type="match status" value="1"/>
</dbReference>
<evidence type="ECO:0000256" key="5">
    <source>
        <dbReference type="SAM" id="Coils"/>
    </source>
</evidence>
<name>A0A239CZW8_9FIRM</name>
<evidence type="ECO:0000259" key="8">
    <source>
        <dbReference type="PROSITE" id="PS50113"/>
    </source>
</evidence>
<reference evidence="9 10" key="1">
    <citation type="submission" date="2017-06" db="EMBL/GenBank/DDBJ databases">
        <authorList>
            <person name="Kim H.J."/>
            <person name="Triplett B.A."/>
        </authorList>
    </citation>
    <scope>NUCLEOTIDE SEQUENCE [LARGE SCALE GENOMIC DNA]</scope>
    <source>
        <strain evidence="9 10">SCA</strain>
    </source>
</reference>
<feature type="domain" description="Sigma-54 factor interaction" evidence="6">
    <location>
        <begin position="263"/>
        <end position="492"/>
    </location>
</feature>
<dbReference type="InterPro" id="IPR058031">
    <property type="entry name" value="AAA_lid_NorR"/>
</dbReference>
<dbReference type="Pfam" id="PF13426">
    <property type="entry name" value="PAS_9"/>
    <property type="match status" value="1"/>
</dbReference>
<dbReference type="InterPro" id="IPR000014">
    <property type="entry name" value="PAS"/>
</dbReference>